<keyword evidence="8" id="KW-0315">Glutamine amidotransferase</keyword>
<dbReference type="CDD" id="cd05008">
    <property type="entry name" value="SIS_GlmS_GlmD_1"/>
    <property type="match status" value="1"/>
</dbReference>
<feature type="domain" description="SIS" evidence="10">
    <location>
        <begin position="461"/>
        <end position="598"/>
    </location>
</feature>
<keyword evidence="7" id="KW-0677">Repeat</keyword>
<dbReference type="Pfam" id="PF13522">
    <property type="entry name" value="GATase_6"/>
    <property type="match status" value="1"/>
</dbReference>
<dbReference type="GO" id="GO:0006487">
    <property type="term" value="P:protein N-linked glycosylation"/>
    <property type="evidence" value="ECO:0007669"/>
    <property type="project" value="TreeGrafter"/>
</dbReference>
<evidence type="ECO:0000256" key="8">
    <source>
        <dbReference type="ARBA" id="ARBA00022962"/>
    </source>
</evidence>
<comment type="catalytic activity">
    <reaction evidence="1">
        <text>D-fructose 6-phosphate + L-glutamine = D-glucosamine 6-phosphate + L-glutamate</text>
        <dbReference type="Rhea" id="RHEA:13237"/>
        <dbReference type="ChEBI" id="CHEBI:29985"/>
        <dbReference type="ChEBI" id="CHEBI:58359"/>
        <dbReference type="ChEBI" id="CHEBI:58725"/>
        <dbReference type="ChEBI" id="CHEBI:61527"/>
        <dbReference type="EC" id="2.6.1.16"/>
    </reaction>
</comment>
<evidence type="ECO:0000256" key="7">
    <source>
        <dbReference type="ARBA" id="ARBA00022737"/>
    </source>
</evidence>
<evidence type="ECO:0000256" key="1">
    <source>
        <dbReference type="ARBA" id="ARBA00001031"/>
    </source>
</evidence>
<name>A0A0R2CIU1_9LACO</name>
<dbReference type="InterPro" id="IPR035466">
    <property type="entry name" value="GlmS/AgaS_SIS"/>
</dbReference>
<dbReference type="AlphaFoldDB" id="A0A0R2CIU1"/>
<evidence type="ECO:0000256" key="6">
    <source>
        <dbReference type="ARBA" id="ARBA00022679"/>
    </source>
</evidence>
<dbReference type="InterPro" id="IPR046348">
    <property type="entry name" value="SIS_dom_sf"/>
</dbReference>
<keyword evidence="4" id="KW-0963">Cytoplasm</keyword>
<dbReference type="PANTHER" id="PTHR10937">
    <property type="entry name" value="GLUCOSAMINE--FRUCTOSE-6-PHOSPHATE AMINOTRANSFERASE, ISOMERIZING"/>
    <property type="match status" value="1"/>
</dbReference>
<dbReference type="InterPro" id="IPR029055">
    <property type="entry name" value="Ntn_hydrolases_N"/>
</dbReference>
<evidence type="ECO:0000313" key="11">
    <source>
        <dbReference type="EMBL" id="KRM88347.1"/>
    </source>
</evidence>
<dbReference type="FunFam" id="3.60.20.10:FF:000006">
    <property type="entry name" value="Glutamine--fructose-6-phosphate aminotransferase [isomerizing]"/>
    <property type="match status" value="1"/>
</dbReference>
<feature type="domain" description="SIS" evidence="10">
    <location>
        <begin position="289"/>
        <end position="428"/>
    </location>
</feature>
<keyword evidence="5 11" id="KW-0032">Aminotransferase</keyword>
<organism evidence="11 12">
    <name type="scientific">Lacticaseibacillus thailandensis DSM 22698 = JCM 13996</name>
    <dbReference type="NCBI Taxonomy" id="1423810"/>
    <lineage>
        <taxon>Bacteria</taxon>
        <taxon>Bacillati</taxon>
        <taxon>Bacillota</taxon>
        <taxon>Bacilli</taxon>
        <taxon>Lactobacillales</taxon>
        <taxon>Lactobacillaceae</taxon>
        <taxon>Lacticaseibacillus</taxon>
    </lineage>
</organism>
<dbReference type="GO" id="GO:0005829">
    <property type="term" value="C:cytosol"/>
    <property type="evidence" value="ECO:0007669"/>
    <property type="project" value="TreeGrafter"/>
</dbReference>
<dbReference type="STRING" id="1423810.FD19_GL000641"/>
<dbReference type="FunFam" id="3.40.50.10490:FF:000022">
    <property type="entry name" value="Glutamine--fructose-6-phosphate aminotransferase [isomerizing]"/>
    <property type="match status" value="1"/>
</dbReference>
<dbReference type="PATRIC" id="fig|1423810.4.peg.658"/>
<gene>
    <name evidence="11" type="ORF">FD19_GL000641</name>
</gene>
<dbReference type="InterPro" id="IPR047084">
    <property type="entry name" value="GFAT_N"/>
</dbReference>
<accession>A0A0R2CIU1</accession>
<evidence type="ECO:0000256" key="4">
    <source>
        <dbReference type="ARBA" id="ARBA00022490"/>
    </source>
</evidence>
<dbReference type="NCBIfam" id="NF001484">
    <property type="entry name" value="PRK00331.1"/>
    <property type="match status" value="1"/>
</dbReference>
<reference evidence="11 12" key="1">
    <citation type="journal article" date="2015" name="Genome Announc.">
        <title>Expanding the biotechnology potential of lactobacilli through comparative genomics of 213 strains and associated genera.</title>
        <authorList>
            <person name="Sun Z."/>
            <person name="Harris H.M."/>
            <person name="McCann A."/>
            <person name="Guo C."/>
            <person name="Argimon S."/>
            <person name="Zhang W."/>
            <person name="Yang X."/>
            <person name="Jeffery I.B."/>
            <person name="Cooney J.C."/>
            <person name="Kagawa T.F."/>
            <person name="Liu W."/>
            <person name="Song Y."/>
            <person name="Salvetti E."/>
            <person name="Wrobel A."/>
            <person name="Rasinkangas P."/>
            <person name="Parkhill J."/>
            <person name="Rea M.C."/>
            <person name="O'Sullivan O."/>
            <person name="Ritari J."/>
            <person name="Douillard F.P."/>
            <person name="Paul Ross R."/>
            <person name="Yang R."/>
            <person name="Briner A.E."/>
            <person name="Felis G.E."/>
            <person name="de Vos W.M."/>
            <person name="Barrangou R."/>
            <person name="Klaenhammer T.R."/>
            <person name="Caufield P.W."/>
            <person name="Cui Y."/>
            <person name="Zhang H."/>
            <person name="O'Toole P.W."/>
        </authorList>
    </citation>
    <scope>NUCLEOTIDE SEQUENCE [LARGE SCALE GENOMIC DNA]</scope>
    <source>
        <strain evidence="11 12">DSM 22698</strain>
    </source>
</reference>
<dbReference type="CDD" id="cd05009">
    <property type="entry name" value="SIS_GlmS_GlmD_2"/>
    <property type="match status" value="1"/>
</dbReference>
<comment type="caution">
    <text evidence="11">The sequence shown here is derived from an EMBL/GenBank/DDBJ whole genome shotgun (WGS) entry which is preliminary data.</text>
</comment>
<dbReference type="PANTHER" id="PTHR10937:SF0">
    <property type="entry name" value="GLUTAMINE--FRUCTOSE-6-PHOSPHATE TRANSAMINASE (ISOMERIZING)"/>
    <property type="match status" value="1"/>
</dbReference>
<proteinExistence type="predicted"/>
<dbReference type="NCBIfam" id="TIGR01135">
    <property type="entry name" value="glmS"/>
    <property type="match status" value="1"/>
</dbReference>
<dbReference type="Gene3D" id="3.60.20.10">
    <property type="entry name" value="Glutamine Phosphoribosylpyrophosphate, subunit 1, domain 1"/>
    <property type="match status" value="1"/>
</dbReference>
<dbReference type="SUPFAM" id="SSF56235">
    <property type="entry name" value="N-terminal nucleophile aminohydrolases (Ntn hydrolases)"/>
    <property type="match status" value="1"/>
</dbReference>
<feature type="domain" description="Glutamine amidotransferase type-2" evidence="9">
    <location>
        <begin position="7"/>
        <end position="223"/>
    </location>
</feature>
<dbReference type="Pfam" id="PF01380">
    <property type="entry name" value="SIS"/>
    <property type="match status" value="2"/>
</dbReference>
<dbReference type="PROSITE" id="PS51464">
    <property type="entry name" value="SIS"/>
    <property type="match status" value="2"/>
</dbReference>
<dbReference type="InterPro" id="IPR017932">
    <property type="entry name" value="GATase_2_dom"/>
</dbReference>
<dbReference type="GO" id="GO:0006002">
    <property type="term" value="P:fructose 6-phosphate metabolic process"/>
    <property type="evidence" value="ECO:0007669"/>
    <property type="project" value="TreeGrafter"/>
</dbReference>
<dbReference type="Proteomes" id="UP000051789">
    <property type="component" value="Unassembled WGS sequence"/>
</dbReference>
<dbReference type="EMBL" id="AYZK01000001">
    <property type="protein sequence ID" value="KRM88347.1"/>
    <property type="molecule type" value="Genomic_DNA"/>
</dbReference>
<evidence type="ECO:0000259" key="10">
    <source>
        <dbReference type="PROSITE" id="PS51464"/>
    </source>
</evidence>
<keyword evidence="6 11" id="KW-0808">Transferase</keyword>
<dbReference type="GO" id="GO:0004360">
    <property type="term" value="F:glutamine-fructose-6-phosphate transaminase (isomerizing) activity"/>
    <property type="evidence" value="ECO:0007669"/>
    <property type="project" value="UniProtKB-EC"/>
</dbReference>
<sequence>MGVSKMCGIIGVVGNVNATQVLLKGLERLEYRGYDSAGIFVHDRHSGGQLIKEVGRIKRLEAKVPATLTGTLGIGHTRWATNGKPTIANAHPHVSADGRFYLVHNGVLQNVAALRDQYLADVTMASDTDTEVAVQLLARFVQEGATVTDALRHVMQLVDGSYAFALADRDDGDTLYVAKNKSPLLIGVGDGFNAVGSDALALLDRTHEFMEIHDQELGVLRAGSVQLMDINGQPVSRDTFIVDVSEGDGDLGTYPFHMLKEIDEQPVVMRRLLAAYTDENGTVNLSAELTQALAAADRLYFVAAGTSYHASLVGAALMEEYAHMPASAYLASEFGYHQPLLAGKPMFVFLTQSGETADIRQVLVKVKAQGFPTLTITNVPTSTLAREADYALNLHAGPEIAVASTKAYTAQVATTALVAKALGVAKHVQAAADWNLAHELGLIAATQQTLVDAKDTVHELAKSALATTRNAFYIGRGLDYYVALEAALKLKEISYVQAEGFAAGELKHGTIALIENGTPVIALISDPVTAAHTRANATEAAARGAHVLRIATRSLAEPGDDLVIDDLNPSLAPLALIVPCQLLAYYASLDRGYDVDRPRNLAKSVTVE</sequence>
<evidence type="ECO:0000256" key="2">
    <source>
        <dbReference type="ARBA" id="ARBA00012916"/>
    </source>
</evidence>
<protein>
    <recommendedName>
        <fullName evidence="3">Glutamine--fructose-6-phosphate aminotransferase [isomerizing]</fullName>
        <ecNumber evidence="2">2.6.1.16</ecNumber>
    </recommendedName>
</protein>
<dbReference type="GO" id="GO:0097367">
    <property type="term" value="F:carbohydrate derivative binding"/>
    <property type="evidence" value="ECO:0007669"/>
    <property type="project" value="InterPro"/>
</dbReference>
<evidence type="ECO:0000313" key="12">
    <source>
        <dbReference type="Proteomes" id="UP000051789"/>
    </source>
</evidence>
<dbReference type="PROSITE" id="PS51278">
    <property type="entry name" value="GATASE_TYPE_2"/>
    <property type="match status" value="1"/>
</dbReference>
<dbReference type="GO" id="GO:0006047">
    <property type="term" value="P:UDP-N-acetylglucosamine metabolic process"/>
    <property type="evidence" value="ECO:0007669"/>
    <property type="project" value="TreeGrafter"/>
</dbReference>
<dbReference type="InterPro" id="IPR001347">
    <property type="entry name" value="SIS_dom"/>
</dbReference>
<evidence type="ECO:0000256" key="3">
    <source>
        <dbReference type="ARBA" id="ARBA00016090"/>
    </source>
</evidence>
<dbReference type="CDD" id="cd00714">
    <property type="entry name" value="GFAT"/>
    <property type="match status" value="1"/>
</dbReference>
<dbReference type="SUPFAM" id="SSF53697">
    <property type="entry name" value="SIS domain"/>
    <property type="match status" value="1"/>
</dbReference>
<dbReference type="EC" id="2.6.1.16" evidence="2"/>
<evidence type="ECO:0000259" key="9">
    <source>
        <dbReference type="PROSITE" id="PS51278"/>
    </source>
</evidence>
<keyword evidence="12" id="KW-1185">Reference proteome</keyword>
<evidence type="ECO:0000256" key="5">
    <source>
        <dbReference type="ARBA" id="ARBA00022576"/>
    </source>
</evidence>
<dbReference type="InterPro" id="IPR035490">
    <property type="entry name" value="GlmS/FrlB_SIS"/>
</dbReference>
<dbReference type="Gene3D" id="3.40.50.10490">
    <property type="entry name" value="Glucose-6-phosphate isomerase like protein, domain 1"/>
    <property type="match status" value="2"/>
</dbReference>
<dbReference type="InterPro" id="IPR005855">
    <property type="entry name" value="GFAT"/>
</dbReference>